<dbReference type="InterPro" id="IPR050328">
    <property type="entry name" value="Dev_Immune_Receptor"/>
</dbReference>
<name>A0A6C0EBC4_9ZZZZ</name>
<dbReference type="InterPro" id="IPR032675">
    <property type="entry name" value="LRR_dom_sf"/>
</dbReference>
<organism evidence="5">
    <name type="scientific">viral metagenome</name>
    <dbReference type="NCBI Taxonomy" id="1070528"/>
    <lineage>
        <taxon>unclassified sequences</taxon>
        <taxon>metagenomes</taxon>
        <taxon>organismal metagenomes</taxon>
    </lineage>
</organism>
<protein>
    <recommendedName>
        <fullName evidence="6">Leucine-rich repeat protein</fullName>
    </recommendedName>
</protein>
<dbReference type="PROSITE" id="PS51450">
    <property type="entry name" value="LRR"/>
    <property type="match status" value="4"/>
</dbReference>
<evidence type="ECO:0000256" key="4">
    <source>
        <dbReference type="SAM" id="MobiDB-lite"/>
    </source>
</evidence>
<reference evidence="5" key="1">
    <citation type="journal article" date="2020" name="Nature">
        <title>Giant virus diversity and host interactions through global metagenomics.</title>
        <authorList>
            <person name="Schulz F."/>
            <person name="Roux S."/>
            <person name="Paez-Espino D."/>
            <person name="Jungbluth S."/>
            <person name="Walsh D.A."/>
            <person name="Denef V.J."/>
            <person name="McMahon K.D."/>
            <person name="Konstantinidis K.T."/>
            <person name="Eloe-Fadrosh E.A."/>
            <person name="Kyrpides N.C."/>
            <person name="Woyke T."/>
        </authorList>
    </citation>
    <scope>NUCLEOTIDE SEQUENCE</scope>
    <source>
        <strain evidence="5">GVMAG-M-3300023179-27</strain>
    </source>
</reference>
<accession>A0A6C0EBC4</accession>
<keyword evidence="1" id="KW-0433">Leucine-rich repeat</keyword>
<evidence type="ECO:0000256" key="3">
    <source>
        <dbReference type="ARBA" id="ARBA00022737"/>
    </source>
</evidence>
<dbReference type="SMART" id="SM00365">
    <property type="entry name" value="LRR_SD22"/>
    <property type="match status" value="4"/>
</dbReference>
<evidence type="ECO:0008006" key="6">
    <source>
        <dbReference type="Google" id="ProtNLM"/>
    </source>
</evidence>
<dbReference type="FunFam" id="3.80.10.10:FF:001164">
    <property type="entry name" value="GH01279p"/>
    <property type="match status" value="1"/>
</dbReference>
<dbReference type="GO" id="GO:0031012">
    <property type="term" value="C:extracellular matrix"/>
    <property type="evidence" value="ECO:0007669"/>
    <property type="project" value="TreeGrafter"/>
</dbReference>
<dbReference type="SMART" id="SM00369">
    <property type="entry name" value="LRR_TYP"/>
    <property type="match status" value="9"/>
</dbReference>
<dbReference type="InterPro" id="IPR001611">
    <property type="entry name" value="Leu-rich_rpt"/>
</dbReference>
<keyword evidence="2" id="KW-0732">Signal</keyword>
<dbReference type="PANTHER" id="PTHR24373">
    <property type="entry name" value="SLIT RELATED LEUCINE-RICH REPEAT NEURONAL PROTEIN"/>
    <property type="match status" value="1"/>
</dbReference>
<dbReference type="GO" id="GO:0005615">
    <property type="term" value="C:extracellular space"/>
    <property type="evidence" value="ECO:0007669"/>
    <property type="project" value="TreeGrafter"/>
</dbReference>
<dbReference type="EMBL" id="MN739787">
    <property type="protein sequence ID" value="QHT26384.1"/>
    <property type="molecule type" value="Genomic_DNA"/>
</dbReference>
<feature type="compositionally biased region" description="Polar residues" evidence="4">
    <location>
        <begin position="324"/>
        <end position="335"/>
    </location>
</feature>
<evidence type="ECO:0000313" key="5">
    <source>
        <dbReference type="EMBL" id="QHT26384.1"/>
    </source>
</evidence>
<sequence>MEEQVADIAVETNKEPIDTHVDESTGVAETKKEPNVEMITICGKQFPIDTTDLDLSNMKLTAVPEEIKSFRNLYWLKLSDNNIETIDESSFEGLYNLHFLMLEKNKLKAIPKNAFKDLYNLHILYLSQNEIAHVDQDAFFNLASLKSLFLSGNKLESFENNTFIHMPHLELLNLNNNLLTLQNNVFEGLSNLKTLYLAMNKLTSISEYFFASLNNLTTLGLNFNNITSIEPLSFKNLGYLKNLTLYKNEDLVTLPDDMFENLVNLEYLDIMPTNLTSIPHSILNCTGLKYFCHDDKIVSDGVFEAVLKMVAQNNEAGSPRKQTEQTGNSEVESDN</sequence>
<dbReference type="AlphaFoldDB" id="A0A6C0EBC4"/>
<dbReference type="InterPro" id="IPR003591">
    <property type="entry name" value="Leu-rich_rpt_typical-subtyp"/>
</dbReference>
<proteinExistence type="predicted"/>
<dbReference type="PANTHER" id="PTHR24373:SF275">
    <property type="entry name" value="TIR DOMAIN-CONTAINING PROTEIN"/>
    <property type="match status" value="1"/>
</dbReference>
<evidence type="ECO:0000256" key="2">
    <source>
        <dbReference type="ARBA" id="ARBA00022729"/>
    </source>
</evidence>
<evidence type="ECO:0000256" key="1">
    <source>
        <dbReference type="ARBA" id="ARBA00022614"/>
    </source>
</evidence>
<dbReference type="SUPFAM" id="SSF52058">
    <property type="entry name" value="L domain-like"/>
    <property type="match status" value="1"/>
</dbReference>
<dbReference type="Pfam" id="PF13855">
    <property type="entry name" value="LRR_8"/>
    <property type="match status" value="3"/>
</dbReference>
<keyword evidence="3" id="KW-0677">Repeat</keyword>
<dbReference type="Gene3D" id="3.80.10.10">
    <property type="entry name" value="Ribonuclease Inhibitor"/>
    <property type="match status" value="2"/>
</dbReference>
<feature type="region of interest" description="Disordered" evidence="4">
    <location>
        <begin position="314"/>
        <end position="335"/>
    </location>
</feature>